<dbReference type="Proteomes" id="UP000317371">
    <property type="component" value="Unassembled WGS sequence"/>
</dbReference>
<organism evidence="1 2">
    <name type="scientific">Litorilinea aerophila</name>
    <dbReference type="NCBI Taxonomy" id="1204385"/>
    <lineage>
        <taxon>Bacteria</taxon>
        <taxon>Bacillati</taxon>
        <taxon>Chloroflexota</taxon>
        <taxon>Caldilineae</taxon>
        <taxon>Caldilineales</taxon>
        <taxon>Caldilineaceae</taxon>
        <taxon>Litorilinea</taxon>
    </lineage>
</organism>
<proteinExistence type="predicted"/>
<protein>
    <submittedName>
        <fullName evidence="1">Uncharacterized protein</fullName>
    </submittedName>
</protein>
<accession>A0A540VKJ5</accession>
<dbReference type="OrthoDB" id="164313at2"/>
<evidence type="ECO:0000313" key="2">
    <source>
        <dbReference type="Proteomes" id="UP000317371"/>
    </source>
</evidence>
<reference evidence="1 2" key="1">
    <citation type="submission" date="2019-06" db="EMBL/GenBank/DDBJ databases">
        <title>Genome sequence of Litorilinea aerophila BAA-2444.</title>
        <authorList>
            <person name="Maclea K.S."/>
            <person name="Maurais E.G."/>
            <person name="Iannazzi L.C."/>
        </authorList>
    </citation>
    <scope>NUCLEOTIDE SEQUENCE [LARGE SCALE GENOMIC DNA]</scope>
    <source>
        <strain evidence="1 2">ATCC BAA-2444</strain>
    </source>
</reference>
<name>A0A540VKJ5_9CHLR</name>
<dbReference type="AlphaFoldDB" id="A0A540VKJ5"/>
<comment type="caution">
    <text evidence="1">The sequence shown here is derived from an EMBL/GenBank/DDBJ whole genome shotgun (WGS) entry which is preliminary data.</text>
</comment>
<keyword evidence="2" id="KW-1185">Reference proteome</keyword>
<gene>
    <name evidence="1" type="ORF">FKZ61_04390</name>
</gene>
<dbReference type="RefSeq" id="WP_141608853.1">
    <property type="nucleotide sequence ID" value="NZ_VIGC02000004.1"/>
</dbReference>
<dbReference type="EMBL" id="VIGC01000004">
    <property type="protein sequence ID" value="TQE97257.1"/>
    <property type="molecule type" value="Genomic_DNA"/>
</dbReference>
<sequence>MTKDSYLLAEEPAVDLAVAEAMAAELEEYLIKDDLYRTVIAKTPKGEVRVRMTGGDLLSRLLRLQGERDQLTPEEQARLDALQQQVDSVIYSLRHRFHERLQREMKARLDSLRWFLDECREDRARCRAEFPFEMRNRQRIEEILKQLGDQVPQELADELRAVDQRIRQYAQPSDFIWDERLKPIFTPHPYWYLYMRPA</sequence>
<dbReference type="InParanoid" id="A0A540VKJ5"/>
<evidence type="ECO:0000313" key="1">
    <source>
        <dbReference type="EMBL" id="TQE97257.1"/>
    </source>
</evidence>